<protein>
    <recommendedName>
        <fullName evidence="1">BTB domain-containing protein</fullName>
    </recommendedName>
</protein>
<dbReference type="Proteomes" id="UP000053477">
    <property type="component" value="Unassembled WGS sequence"/>
</dbReference>
<evidence type="ECO:0000259" key="1">
    <source>
        <dbReference type="PROSITE" id="PS50097"/>
    </source>
</evidence>
<dbReference type="Gene3D" id="3.30.710.10">
    <property type="entry name" value="Potassium Channel Kv1.1, Chain A"/>
    <property type="match status" value="1"/>
</dbReference>
<feature type="domain" description="BTB" evidence="1">
    <location>
        <begin position="27"/>
        <end position="111"/>
    </location>
</feature>
<name>A0A0H2RJ62_9AGAM</name>
<proteinExistence type="predicted"/>
<dbReference type="InterPro" id="IPR000210">
    <property type="entry name" value="BTB/POZ_dom"/>
</dbReference>
<keyword evidence="3" id="KW-1185">Reference proteome</keyword>
<evidence type="ECO:0000313" key="2">
    <source>
        <dbReference type="EMBL" id="KLO04856.1"/>
    </source>
</evidence>
<dbReference type="InterPro" id="IPR011333">
    <property type="entry name" value="SKP1/BTB/POZ_sf"/>
</dbReference>
<reference evidence="2 3" key="1">
    <citation type="submission" date="2015-04" db="EMBL/GenBank/DDBJ databases">
        <title>Complete genome sequence of Schizopora paradoxa KUC8140, a cosmopolitan wood degrader in East Asia.</title>
        <authorList>
            <consortium name="DOE Joint Genome Institute"/>
            <person name="Min B."/>
            <person name="Park H."/>
            <person name="Jang Y."/>
            <person name="Kim J.-J."/>
            <person name="Kim K.H."/>
            <person name="Pangilinan J."/>
            <person name="Lipzen A."/>
            <person name="Riley R."/>
            <person name="Grigoriev I.V."/>
            <person name="Spatafora J.W."/>
            <person name="Choi I.-G."/>
        </authorList>
    </citation>
    <scope>NUCLEOTIDE SEQUENCE [LARGE SCALE GENOMIC DNA]</scope>
    <source>
        <strain evidence="2 3">KUC8140</strain>
    </source>
</reference>
<dbReference type="PROSITE" id="PS50097">
    <property type="entry name" value="BTB"/>
    <property type="match status" value="1"/>
</dbReference>
<organism evidence="2 3">
    <name type="scientific">Schizopora paradoxa</name>
    <dbReference type="NCBI Taxonomy" id="27342"/>
    <lineage>
        <taxon>Eukaryota</taxon>
        <taxon>Fungi</taxon>
        <taxon>Dikarya</taxon>
        <taxon>Basidiomycota</taxon>
        <taxon>Agaricomycotina</taxon>
        <taxon>Agaricomycetes</taxon>
        <taxon>Hymenochaetales</taxon>
        <taxon>Schizoporaceae</taxon>
        <taxon>Schizopora</taxon>
    </lineage>
</organism>
<evidence type="ECO:0000313" key="3">
    <source>
        <dbReference type="Proteomes" id="UP000053477"/>
    </source>
</evidence>
<dbReference type="AlphaFoldDB" id="A0A0H2RJ62"/>
<sequence length="339" mass="38357">MDAVIRRESSSTTSNLKPHDVLWFFDGNVVLATDSMLFKVHKGVLSFQSSVFKDLFEFPTIDGSCGEAGAYGGISPELYEGVHLVTLAGDKGTDVEHLLRAAYERQYYYRDDNDISIEVFTALLCLSTKYDFKHIRSDLIKQMAKSIPLDQSTYELACNSGGKIFNMDRNVSNHPFTLLQVVLETDVDVFLPILYYACCSFYMDVILAETRSLARGYLDTLLIGKEKLDNRMNELIARLPDILHDNIGNTGCLRIVKCLSTSRFSNLFNVMNLSDLNFIEGSRMVTRIVSGSAGLCDRCRTFIVNAINEERRRIWAAIPSFFGLPGWYVHRTRLEELLS</sequence>
<dbReference type="OrthoDB" id="3036049at2759"/>
<dbReference type="SUPFAM" id="SSF54695">
    <property type="entry name" value="POZ domain"/>
    <property type="match status" value="1"/>
</dbReference>
<dbReference type="EMBL" id="KQ086417">
    <property type="protein sequence ID" value="KLO04856.1"/>
    <property type="molecule type" value="Genomic_DNA"/>
</dbReference>
<accession>A0A0H2RJ62</accession>
<gene>
    <name evidence="2" type="ORF">SCHPADRAFT_1003168</name>
</gene>
<dbReference type="InParanoid" id="A0A0H2RJ62"/>